<comment type="caution">
    <text evidence="2">The sequence shown here is derived from an EMBL/GenBank/DDBJ whole genome shotgun (WGS) entry which is preliminary data.</text>
</comment>
<proteinExistence type="predicted"/>
<evidence type="ECO:0000256" key="1">
    <source>
        <dbReference type="SAM" id="MobiDB-lite"/>
    </source>
</evidence>
<evidence type="ECO:0000313" key="3">
    <source>
        <dbReference type="Proteomes" id="UP000807370"/>
    </source>
</evidence>
<evidence type="ECO:0000313" key="2">
    <source>
        <dbReference type="EMBL" id="MBH5400661.1"/>
    </source>
</evidence>
<reference evidence="2 3" key="1">
    <citation type="submission" date="2020-07" db="EMBL/GenBank/DDBJ databases">
        <title>Bradyrhizobium diversity isolated from nodules of indigenous legumes of Western Australia.</title>
        <authorList>
            <person name="Klepa M.S."/>
        </authorList>
    </citation>
    <scope>NUCLEOTIDE SEQUENCE [LARGE SCALE GENOMIC DNA]</scope>
    <source>
        <strain evidence="2 3">CNPSo 4010</strain>
    </source>
</reference>
<dbReference type="EMBL" id="JACCHP010000015">
    <property type="protein sequence ID" value="MBH5400661.1"/>
    <property type="molecule type" value="Genomic_DNA"/>
</dbReference>
<accession>A0ABS0PUM7</accession>
<organism evidence="2 3">
    <name type="scientific">Bradyrhizobium agreste</name>
    <dbReference type="NCBI Taxonomy" id="2751811"/>
    <lineage>
        <taxon>Bacteria</taxon>
        <taxon>Pseudomonadati</taxon>
        <taxon>Pseudomonadota</taxon>
        <taxon>Alphaproteobacteria</taxon>
        <taxon>Hyphomicrobiales</taxon>
        <taxon>Nitrobacteraceae</taxon>
        <taxon>Bradyrhizobium</taxon>
    </lineage>
</organism>
<name>A0ABS0PUM7_9BRAD</name>
<feature type="compositionally biased region" description="Basic residues" evidence="1">
    <location>
        <begin position="136"/>
        <end position="150"/>
    </location>
</feature>
<dbReference type="Proteomes" id="UP000807370">
    <property type="component" value="Unassembled WGS sequence"/>
</dbReference>
<feature type="region of interest" description="Disordered" evidence="1">
    <location>
        <begin position="75"/>
        <end position="163"/>
    </location>
</feature>
<gene>
    <name evidence="2" type="ORF">HZZ13_23105</name>
</gene>
<protein>
    <submittedName>
        <fullName evidence="2">Uncharacterized protein</fullName>
    </submittedName>
</protein>
<keyword evidence="3" id="KW-1185">Reference proteome</keyword>
<sequence length="177" mass="18803">MRGYFLGVGGALVFLLFAANWMLPAQLPTPLAAPDTLRPSIRILSDIKAPERVVMDTNAPLPLPGDQEIIAAGLGPNRLDAPEKAQSEGSPPSDSKAADTFDGPLTPTIRDSLAQSIPAPTSAARAVKSQASQRSAHVRSGMRRRFARRSPPRDTPKSCKAANGNLCGEALALNRLW</sequence>